<gene>
    <name evidence="1" type="ORF">HKK74_35290</name>
</gene>
<proteinExistence type="predicted"/>
<dbReference type="InterPro" id="IPR015315">
    <property type="entry name" value="DUF1963"/>
</dbReference>
<accession>A0ABR7M0S9</accession>
<keyword evidence="2" id="KW-1185">Reference proteome</keyword>
<organism evidence="1 2">
    <name type="scientific">Actinomadura alba</name>
    <dbReference type="NCBI Taxonomy" id="406431"/>
    <lineage>
        <taxon>Bacteria</taxon>
        <taxon>Bacillati</taxon>
        <taxon>Actinomycetota</taxon>
        <taxon>Actinomycetes</taxon>
        <taxon>Streptosporangiales</taxon>
        <taxon>Thermomonosporaceae</taxon>
        <taxon>Actinomadura</taxon>
    </lineage>
</organism>
<evidence type="ECO:0000313" key="2">
    <source>
        <dbReference type="Proteomes" id="UP000805614"/>
    </source>
</evidence>
<dbReference type="Pfam" id="PF09234">
    <property type="entry name" value="DUF1963"/>
    <property type="match status" value="1"/>
</dbReference>
<protein>
    <submittedName>
        <fullName evidence="1">DUF1963 domain-containing protein</fullName>
    </submittedName>
</protein>
<reference evidence="1 2" key="1">
    <citation type="submission" date="2020-06" db="EMBL/GenBank/DDBJ databases">
        <title>Actinomadura xiongansis sp. nov., isolated from soil of Baiyangdian.</title>
        <authorList>
            <person name="Zhang X."/>
        </authorList>
    </citation>
    <scope>NUCLEOTIDE SEQUENCE [LARGE SCALE GENOMIC DNA]</scope>
    <source>
        <strain evidence="1 2">HBUM206468</strain>
    </source>
</reference>
<name>A0ABR7M0S9_9ACTN</name>
<dbReference type="RefSeq" id="WP_187247762.1">
    <property type="nucleotide sequence ID" value="NZ_BAAAOK010000031.1"/>
</dbReference>
<dbReference type="Gene3D" id="2.30.320.10">
    <property type="entry name" value="YwqG-like"/>
    <property type="match status" value="1"/>
</dbReference>
<evidence type="ECO:0000313" key="1">
    <source>
        <dbReference type="EMBL" id="MBC6470719.1"/>
    </source>
</evidence>
<sequence>MLHMDLEEVLAGMRALCVEHLGEDVGAQLSELAMRGVGLRPVGDGEAATGHCRLGGPALLDPGTPWPQYEGFPLSLLAILDADSLAEWVDGLPAGAGLLNVFFLRPDTGYKEDYDRYLKEVDLGDLWGSTMGRVVRADPQRAVEVPAPPPASRFEPVPLYAAPIITLPDPWDWAMDSLRLPDTVPGWYVSKPGIYVDENLGTAWREYSRQTQGRFEYQAFGWPELLAASPLLDADDYVHLLELGSNELWEWSEGGALHFFTPKSDLRNGDFTDTVTCPNGW</sequence>
<dbReference type="EMBL" id="JABVEC010000047">
    <property type="protein sequence ID" value="MBC6470719.1"/>
    <property type="molecule type" value="Genomic_DNA"/>
</dbReference>
<dbReference type="InterPro" id="IPR035948">
    <property type="entry name" value="YwqG-like_sf"/>
</dbReference>
<comment type="caution">
    <text evidence="1">The sequence shown here is derived from an EMBL/GenBank/DDBJ whole genome shotgun (WGS) entry which is preliminary data.</text>
</comment>
<dbReference type="Proteomes" id="UP000805614">
    <property type="component" value="Unassembled WGS sequence"/>
</dbReference>
<dbReference type="SUPFAM" id="SSF103032">
    <property type="entry name" value="Hypothetical protein YwqG"/>
    <property type="match status" value="1"/>
</dbReference>